<dbReference type="EMBL" id="CP071794">
    <property type="protein sequence ID" value="QTD54981.1"/>
    <property type="molecule type" value="Genomic_DNA"/>
</dbReference>
<feature type="transmembrane region" description="Helical" evidence="1">
    <location>
        <begin position="41"/>
        <end position="60"/>
    </location>
</feature>
<evidence type="ECO:0000313" key="4">
    <source>
        <dbReference type="Proteomes" id="UP000663923"/>
    </source>
</evidence>
<keyword evidence="3" id="KW-0560">Oxidoreductase</keyword>
<protein>
    <submittedName>
        <fullName evidence="3">Fatty acid desaturase</fullName>
        <ecNumber evidence="3">1.14.19.-</ecNumber>
    </submittedName>
</protein>
<proteinExistence type="predicted"/>
<evidence type="ECO:0000259" key="2">
    <source>
        <dbReference type="Pfam" id="PF00487"/>
    </source>
</evidence>
<name>A0ABX7T0B9_9SPHN</name>
<accession>A0ABX7T0B9</accession>
<keyword evidence="4" id="KW-1185">Reference proteome</keyword>
<feature type="transmembrane region" description="Helical" evidence="1">
    <location>
        <begin position="187"/>
        <end position="205"/>
    </location>
</feature>
<dbReference type="GO" id="GO:0016491">
    <property type="term" value="F:oxidoreductase activity"/>
    <property type="evidence" value="ECO:0007669"/>
    <property type="project" value="UniProtKB-KW"/>
</dbReference>
<keyword evidence="1" id="KW-1133">Transmembrane helix</keyword>
<dbReference type="Proteomes" id="UP000663923">
    <property type="component" value="Chromosome"/>
</dbReference>
<gene>
    <name evidence="3" type="ORF">J4G78_12140</name>
</gene>
<feature type="transmembrane region" description="Helical" evidence="1">
    <location>
        <begin position="66"/>
        <end position="84"/>
    </location>
</feature>
<keyword evidence="1" id="KW-0812">Transmembrane</keyword>
<keyword evidence="1" id="KW-0472">Membrane</keyword>
<organism evidence="3 4">
    <name type="scientific">Parasphingorhabdus cellanae</name>
    <dbReference type="NCBI Taxonomy" id="2806553"/>
    <lineage>
        <taxon>Bacteria</taxon>
        <taxon>Pseudomonadati</taxon>
        <taxon>Pseudomonadota</taxon>
        <taxon>Alphaproteobacteria</taxon>
        <taxon>Sphingomonadales</taxon>
        <taxon>Sphingomonadaceae</taxon>
        <taxon>Parasphingorhabdus</taxon>
    </lineage>
</organism>
<evidence type="ECO:0000256" key="1">
    <source>
        <dbReference type="SAM" id="Phobius"/>
    </source>
</evidence>
<evidence type="ECO:0000313" key="3">
    <source>
        <dbReference type="EMBL" id="QTD54981.1"/>
    </source>
</evidence>
<dbReference type="Pfam" id="PF00487">
    <property type="entry name" value="FA_desaturase"/>
    <property type="match status" value="1"/>
</dbReference>
<feature type="domain" description="Fatty acid desaturase" evidence="2">
    <location>
        <begin position="63"/>
        <end position="292"/>
    </location>
</feature>
<dbReference type="EC" id="1.14.19.-" evidence="3"/>
<sequence length="298" mass="34092">MGRFRTVQGPLDMSEALTEKDLRKREIAIARKYADRLPWEAVAWGLGNLLVWLSLWPLVFLGVMPLWLGFIIATFNVMLCYLPSHEAQHDIIGRKGTKWRWLNEFVGHVSTIPLVLPYRVAKLTHIQHHLHANDPALDPDYSSMAGGPWQAIWKSIQNRQPGADGGFNKYGDVLQDIGRPDALIDGALFQLAHFGILIALAWSGYALEAALLWWLPRQIGLTYIQFFLSWAPHHPADKTGRYKDTRAFKSAWGNIGSMGMQYHIVHHLHPYIPLTDTPRAYREMRDILEQRDCRLEGI</sequence>
<dbReference type="InterPro" id="IPR005804">
    <property type="entry name" value="FA_desaturase_dom"/>
</dbReference>
<reference evidence="3 4" key="1">
    <citation type="submission" date="2021-03" db="EMBL/GenBank/DDBJ databases">
        <title>Complete genome of Parasphingorhabdus_sp.JHSY0214.</title>
        <authorList>
            <person name="Yoo J.H."/>
            <person name="Bae J.W."/>
        </authorList>
    </citation>
    <scope>NUCLEOTIDE SEQUENCE [LARGE SCALE GENOMIC DNA]</scope>
    <source>
        <strain evidence="3 4">JHSY0214</strain>
    </source>
</reference>